<evidence type="ECO:0000313" key="2">
    <source>
        <dbReference type="EMBL" id="APA16186.1"/>
    </source>
</evidence>
<protein>
    <submittedName>
        <fullName evidence="2">Uncharacterized protein</fullName>
    </submittedName>
</protein>
<organism evidence="2 3">
    <name type="scientific">Sclerotinia sclerotiorum (strain ATCC 18683 / 1980 / Ss-1)</name>
    <name type="common">White mold</name>
    <name type="synonym">Whetzelinia sclerotiorum</name>
    <dbReference type="NCBI Taxonomy" id="665079"/>
    <lineage>
        <taxon>Eukaryota</taxon>
        <taxon>Fungi</taxon>
        <taxon>Dikarya</taxon>
        <taxon>Ascomycota</taxon>
        <taxon>Pezizomycotina</taxon>
        <taxon>Leotiomycetes</taxon>
        <taxon>Helotiales</taxon>
        <taxon>Sclerotiniaceae</taxon>
        <taxon>Sclerotinia</taxon>
    </lineage>
</organism>
<accession>A0A1D9QMM4</accession>
<dbReference type="VEuPathDB" id="FungiDB:sscle_16g109560"/>
<sequence length="1020" mass="112866">MCNTYTIILSCIHKQTYTHRCALYLGNPRRKCVKAPPTIAHYLADCRKCRGQDKDNFVVVWVEKNIDASAFDEEGNRNYMLGIGGFDIVANGDKRGREKGVRVYQDGTEEARREKKGVRTGSPYVSATDMVKFDAEVEDDIYSQTSESVKDASPDTPRTESLPLKLKSKKPSVFGSLRKMIVRPKSEPDTTATGEHKPPMHGKVKQGLDRFNTTAGGSRASKKTEGSGQHNSRSGSSDERRVDDATGYEYLTPKEFLDLHFNGVVAGAGTSISQATISNATSAPIDIPQRSRPKASQEWTAQRHAAEYMTEIGGSPFTDKSAIVDPFTDGYEIPDFTNSYQGMSSERWSNDTNSNRPGRISQDTEFSQFDEDQTDIISQAKYGETINITPQNIDNVLAVWKGSLGTSSSSSHIRVPSRHRALDHPVHSQSIDALPIPFRSQGLNVADHSTSLPNHRGVEEVLARDQWVQRNISEKVSSVPSAALQHAIDFVEPRNYRDTPKRNNTTKEPSRGFALPKRSNTGAIPHPRHPLANEITRSNTITEKSQTQTKTQVAFPAISENLQETIPGTRYSSLPISPTISPSLRVKNNEQGPQSPRLWNRKDIPVSKPEPSSNLSLQGRVAPVSDRSSTVTTFSQFIPPRNGELEEETNMDGFPAKSYTKLPRYRVGASNTQIRTRGDVAAIPKVPEIPNSYVNHTTVLPKIGRDATGRFFVEYIERGQSGDAVSSLDMGVSGEVSKEVNTEESKDIYANHTIGTWDAVLRNGMGDVSLVSSFGEGEDRVVSPVSSFGEGGGRSGGYDDRDEDGVWDAYWDGDEDVCLSPDSYQDKSELVLQHAYSSIPSPPYLPSIFSPPHQVSSPTYMTIQSESLQYPLLSHTSPVPRPPAHIPNFQLQSQPPSQIKIIPQEISTNKKYPFPSPSLSTSLSLSPIDPTIPITLPLQIRRKKKPLVLVRDVGGNGNEINVKNKIENENEMCRRQGWREGKEKGKGMEKGMEKIERGLEEELRRADERLRGVRDGRGGF</sequence>
<gene>
    <name evidence="2" type="ORF">sscle_16g109560</name>
</gene>
<feature type="region of interest" description="Disordered" evidence="1">
    <location>
        <begin position="343"/>
        <end position="362"/>
    </location>
</feature>
<evidence type="ECO:0000256" key="1">
    <source>
        <dbReference type="SAM" id="MobiDB-lite"/>
    </source>
</evidence>
<feature type="region of interest" description="Disordered" evidence="1">
    <location>
        <begin position="144"/>
        <end position="242"/>
    </location>
</feature>
<proteinExistence type="predicted"/>
<feature type="region of interest" description="Disordered" evidence="1">
    <location>
        <begin position="577"/>
        <end position="626"/>
    </location>
</feature>
<dbReference type="EMBL" id="CP017829">
    <property type="protein sequence ID" value="APA16186.1"/>
    <property type="molecule type" value="Genomic_DNA"/>
</dbReference>
<feature type="region of interest" description="Disordered" evidence="1">
    <location>
        <begin position="495"/>
        <end position="531"/>
    </location>
</feature>
<name>A0A1D9QMM4_SCLS1</name>
<evidence type="ECO:0000313" key="3">
    <source>
        <dbReference type="Proteomes" id="UP000177798"/>
    </source>
</evidence>
<dbReference type="OrthoDB" id="3544618at2759"/>
<dbReference type="AlphaFoldDB" id="A0A1D9QMM4"/>
<feature type="compositionally biased region" description="Polar residues" evidence="1">
    <location>
        <begin position="226"/>
        <end position="235"/>
    </location>
</feature>
<feature type="compositionally biased region" description="Basic and acidic residues" evidence="1">
    <location>
        <begin position="184"/>
        <end position="198"/>
    </location>
</feature>
<feature type="region of interest" description="Disordered" evidence="1">
    <location>
        <begin position="781"/>
        <end position="801"/>
    </location>
</feature>
<reference evidence="3" key="1">
    <citation type="journal article" date="2017" name="Genome Biol. Evol.">
        <title>The complete genome sequence of the phytopathogenic fungus Sclerotinia sclerotiorum reveals insights into the genome architecture of broad host range pathogens.</title>
        <authorList>
            <person name="Derbyshire M."/>
            <person name="Denton-Giles M."/>
            <person name="Hegedus D."/>
            <person name="Seifbarghy S."/>
            <person name="Rollins J."/>
            <person name="van Kan J."/>
            <person name="Seidl M.F."/>
            <person name="Faino L."/>
            <person name="Mbengue M."/>
            <person name="Navaud O."/>
            <person name="Raffaele S."/>
            <person name="Hammond-Kosack K."/>
            <person name="Heard S."/>
            <person name="Oliver R."/>
        </authorList>
    </citation>
    <scope>NUCLEOTIDE SEQUENCE [LARGE SCALE GENOMIC DNA]</scope>
    <source>
        <strain evidence="3">ATCC 18683 / 1980 / Ss-1</strain>
    </source>
</reference>
<dbReference type="Proteomes" id="UP000177798">
    <property type="component" value="Chromosome 16"/>
</dbReference>